<protein>
    <submittedName>
        <fullName evidence="3">Carboxyl transferase domain-containing protein</fullName>
    </submittedName>
</protein>
<gene>
    <name evidence="3" type="ORF">ACFFGG_05750</name>
</gene>
<dbReference type="InterPro" id="IPR029045">
    <property type="entry name" value="ClpP/crotonase-like_dom_sf"/>
</dbReference>
<feature type="domain" description="CoA carboxyltransferase C-terminal" evidence="2">
    <location>
        <begin position="274"/>
        <end position="524"/>
    </location>
</feature>
<evidence type="ECO:0000259" key="1">
    <source>
        <dbReference type="PROSITE" id="PS50980"/>
    </source>
</evidence>
<sequence>MAILRSSLRATDPDFALNAAAYAALREQVSEARHTALAGGGRKACEAHLSRNKLLPRHRINALLDPGTSFLELGQLAGDGMYDGAAPSAGIITGIGMVEGRPCVVMANDATVKGGTYYPLTIKKQIRAQAAARENALPCIYLVDSGGAFLPLQEEIFPDENHFGKIFRNIAEMSSMGIKQVAAVMGACTAGGAYIPAMCDETVIVQGNGTIYLGGPQLVQAATGEVVDAQTLGGADVHTRMSGVADHFAHDDLHALTIVREIIARPGPAASAAPPLAPVAPLYDPSELYGLIPANPKQPIPAREILARLMDGSELSLYRERYGTSLICGTGAIGGYPVGVLINDGVLFSESAQKAANFIELCSQSGIPLLFLHNISGFMVGVSYEQGGIAKDGAKMVNAVSTSRVPKFSVVVGGSYGAGAYAMCGRAFGPRLMAMWPNARTSVMGGEQAATVLALVREEQLARKGQAFTAEEAEAFKQPIRDRYADMSTATHAASRLWVDAVLDPADTRAWLTLGLSLAAASPKQDTRFGVFRM</sequence>
<organism evidence="3 4">
    <name type="scientific">Ottowia pentelensis</name>
    <dbReference type="NCBI Taxonomy" id="511108"/>
    <lineage>
        <taxon>Bacteria</taxon>
        <taxon>Pseudomonadati</taxon>
        <taxon>Pseudomonadota</taxon>
        <taxon>Betaproteobacteria</taxon>
        <taxon>Burkholderiales</taxon>
        <taxon>Comamonadaceae</taxon>
        <taxon>Ottowia</taxon>
    </lineage>
</organism>
<feature type="domain" description="CoA carboxyltransferase N-terminal" evidence="1">
    <location>
        <begin position="22"/>
        <end position="278"/>
    </location>
</feature>
<dbReference type="RefSeq" id="WP_377480899.1">
    <property type="nucleotide sequence ID" value="NZ_JBHLTN010000008.1"/>
</dbReference>
<evidence type="ECO:0000313" key="3">
    <source>
        <dbReference type="EMBL" id="MFC0592056.1"/>
    </source>
</evidence>
<dbReference type="InterPro" id="IPR011762">
    <property type="entry name" value="COA_CT_N"/>
</dbReference>
<dbReference type="EMBL" id="JBHLTN010000008">
    <property type="protein sequence ID" value="MFC0592056.1"/>
    <property type="molecule type" value="Genomic_DNA"/>
</dbReference>
<dbReference type="PROSITE" id="PS50989">
    <property type="entry name" value="COA_CT_CTER"/>
    <property type="match status" value="1"/>
</dbReference>
<accession>A0ABV6PQE1</accession>
<dbReference type="InterPro" id="IPR011763">
    <property type="entry name" value="COA_CT_C"/>
</dbReference>
<dbReference type="Proteomes" id="UP001589834">
    <property type="component" value="Unassembled WGS sequence"/>
</dbReference>
<comment type="caution">
    <text evidence="3">The sequence shown here is derived from an EMBL/GenBank/DDBJ whole genome shotgun (WGS) entry which is preliminary data.</text>
</comment>
<keyword evidence="3" id="KW-0808">Transferase</keyword>
<dbReference type="PANTHER" id="PTHR22855">
    <property type="entry name" value="ACETYL, PROPIONYL, PYRUVATE, AND GLUTACONYL CARBOXYLASE-RELATED"/>
    <property type="match status" value="1"/>
</dbReference>
<dbReference type="GO" id="GO:0016740">
    <property type="term" value="F:transferase activity"/>
    <property type="evidence" value="ECO:0007669"/>
    <property type="project" value="UniProtKB-KW"/>
</dbReference>
<name>A0ABV6PQE1_9BURK</name>
<dbReference type="PANTHER" id="PTHR22855:SF13">
    <property type="entry name" value="METHYLCROTONOYL-COA CARBOXYLASE BETA CHAIN, MITOCHONDRIAL"/>
    <property type="match status" value="1"/>
</dbReference>
<dbReference type="InterPro" id="IPR034733">
    <property type="entry name" value="AcCoA_carboxyl_beta"/>
</dbReference>
<dbReference type="Gene3D" id="3.90.226.10">
    <property type="entry name" value="2-enoyl-CoA Hydratase, Chain A, domain 1"/>
    <property type="match status" value="2"/>
</dbReference>
<dbReference type="InterPro" id="IPR045190">
    <property type="entry name" value="MCCB/AccD1-like"/>
</dbReference>
<dbReference type="PROSITE" id="PS50980">
    <property type="entry name" value="COA_CT_NTER"/>
    <property type="match status" value="1"/>
</dbReference>
<reference evidence="3 4" key="1">
    <citation type="submission" date="2024-09" db="EMBL/GenBank/DDBJ databases">
        <authorList>
            <person name="Sun Q."/>
            <person name="Mori K."/>
        </authorList>
    </citation>
    <scope>NUCLEOTIDE SEQUENCE [LARGE SCALE GENOMIC DNA]</scope>
    <source>
        <strain evidence="3 4">NCAIM B.02336</strain>
    </source>
</reference>
<proteinExistence type="predicted"/>
<evidence type="ECO:0000259" key="2">
    <source>
        <dbReference type="PROSITE" id="PS50989"/>
    </source>
</evidence>
<keyword evidence="4" id="KW-1185">Reference proteome</keyword>
<dbReference type="SUPFAM" id="SSF52096">
    <property type="entry name" value="ClpP/crotonase"/>
    <property type="match status" value="2"/>
</dbReference>
<dbReference type="Pfam" id="PF01039">
    <property type="entry name" value="Carboxyl_trans"/>
    <property type="match status" value="1"/>
</dbReference>
<evidence type="ECO:0000313" key="4">
    <source>
        <dbReference type="Proteomes" id="UP001589834"/>
    </source>
</evidence>